<dbReference type="Proteomes" id="UP001054837">
    <property type="component" value="Unassembled WGS sequence"/>
</dbReference>
<organism evidence="2 3">
    <name type="scientific">Caerostris darwini</name>
    <dbReference type="NCBI Taxonomy" id="1538125"/>
    <lineage>
        <taxon>Eukaryota</taxon>
        <taxon>Metazoa</taxon>
        <taxon>Ecdysozoa</taxon>
        <taxon>Arthropoda</taxon>
        <taxon>Chelicerata</taxon>
        <taxon>Arachnida</taxon>
        <taxon>Araneae</taxon>
        <taxon>Araneomorphae</taxon>
        <taxon>Entelegynae</taxon>
        <taxon>Araneoidea</taxon>
        <taxon>Araneidae</taxon>
        <taxon>Caerostris</taxon>
    </lineage>
</organism>
<accession>A0AAV4NP68</accession>
<evidence type="ECO:0000256" key="1">
    <source>
        <dbReference type="SAM" id="MobiDB-lite"/>
    </source>
</evidence>
<reference evidence="2 3" key="1">
    <citation type="submission" date="2021-06" db="EMBL/GenBank/DDBJ databases">
        <title>Caerostris darwini draft genome.</title>
        <authorList>
            <person name="Kono N."/>
            <person name="Arakawa K."/>
        </authorList>
    </citation>
    <scope>NUCLEOTIDE SEQUENCE [LARGE SCALE GENOMIC DNA]</scope>
</reference>
<evidence type="ECO:0000313" key="3">
    <source>
        <dbReference type="Proteomes" id="UP001054837"/>
    </source>
</evidence>
<feature type="region of interest" description="Disordered" evidence="1">
    <location>
        <begin position="25"/>
        <end position="96"/>
    </location>
</feature>
<dbReference type="AlphaFoldDB" id="A0AAV4NP68"/>
<name>A0AAV4NP68_9ARAC</name>
<gene>
    <name evidence="2" type="ORF">CDAR_616321</name>
</gene>
<sequence length="96" mass="10703">MAPNQPLKCANCAGEHAANWLLRFPKKKQQPLQPTPAKIQQETKRAPATSQSPRNEPSHPNFALRRDMRVIKPTPKVPMQNFTNPTAPLDNNAING</sequence>
<protein>
    <submittedName>
        <fullName evidence="2">Uncharacterized protein</fullName>
    </submittedName>
</protein>
<evidence type="ECO:0000313" key="2">
    <source>
        <dbReference type="EMBL" id="GIX86488.1"/>
    </source>
</evidence>
<proteinExistence type="predicted"/>
<dbReference type="EMBL" id="BPLQ01001894">
    <property type="protein sequence ID" value="GIX86488.1"/>
    <property type="molecule type" value="Genomic_DNA"/>
</dbReference>
<comment type="caution">
    <text evidence="2">The sequence shown here is derived from an EMBL/GenBank/DDBJ whole genome shotgun (WGS) entry which is preliminary data.</text>
</comment>
<keyword evidence="3" id="KW-1185">Reference proteome</keyword>